<comment type="similarity">
    <text evidence="2">Belongs to the threonine synthase family.</text>
</comment>
<evidence type="ECO:0000256" key="2">
    <source>
        <dbReference type="ARBA" id="ARBA00005517"/>
    </source>
</evidence>
<dbReference type="InterPro" id="IPR029144">
    <property type="entry name" value="Thr_synth_N"/>
</dbReference>
<dbReference type="InterPro" id="IPR036052">
    <property type="entry name" value="TrpB-like_PALP_sf"/>
</dbReference>
<evidence type="ECO:0000256" key="1">
    <source>
        <dbReference type="ARBA" id="ARBA00001933"/>
    </source>
</evidence>
<accession>A0A1G8UU92</accession>
<organism evidence="12 13">
    <name type="scientific">Microbulbifer yueqingensis</name>
    <dbReference type="NCBI Taxonomy" id="658219"/>
    <lineage>
        <taxon>Bacteria</taxon>
        <taxon>Pseudomonadati</taxon>
        <taxon>Pseudomonadota</taxon>
        <taxon>Gammaproteobacteria</taxon>
        <taxon>Cellvibrionales</taxon>
        <taxon>Microbulbiferaceae</taxon>
        <taxon>Microbulbifer</taxon>
    </lineage>
</organism>
<dbReference type="Gene3D" id="3.90.1380.10">
    <property type="entry name" value="Threonine synthase, N-terminal domain"/>
    <property type="match status" value="1"/>
</dbReference>
<dbReference type="PANTHER" id="PTHR42690:SF1">
    <property type="entry name" value="THREONINE SYNTHASE-LIKE 2"/>
    <property type="match status" value="1"/>
</dbReference>
<dbReference type="PROSITE" id="PS00165">
    <property type="entry name" value="DEHYDRATASE_SER_THR"/>
    <property type="match status" value="1"/>
</dbReference>
<feature type="domain" description="Threonine synthase N-terminal" evidence="11">
    <location>
        <begin position="45"/>
        <end position="123"/>
    </location>
</feature>
<dbReference type="AlphaFoldDB" id="A0A1G8UU92"/>
<keyword evidence="6" id="KW-0456">Lyase</keyword>
<dbReference type="Gene3D" id="3.40.50.1100">
    <property type="match status" value="2"/>
</dbReference>
<reference evidence="13" key="1">
    <citation type="submission" date="2016-10" db="EMBL/GenBank/DDBJ databases">
        <authorList>
            <person name="Varghese N."/>
            <person name="Submissions S."/>
        </authorList>
    </citation>
    <scope>NUCLEOTIDE SEQUENCE [LARGE SCALE GENOMIC DNA]</scope>
    <source>
        <strain evidence="13">CGMCC 1.10658</strain>
    </source>
</reference>
<evidence type="ECO:0000259" key="11">
    <source>
        <dbReference type="Pfam" id="PF14821"/>
    </source>
</evidence>
<dbReference type="GO" id="GO:0030170">
    <property type="term" value="F:pyridoxal phosphate binding"/>
    <property type="evidence" value="ECO:0007669"/>
    <property type="project" value="InterPro"/>
</dbReference>
<evidence type="ECO:0000256" key="7">
    <source>
        <dbReference type="ARBA" id="ARBA00029440"/>
    </source>
</evidence>
<keyword evidence="5 10" id="KW-0663">Pyridoxal phosphate</keyword>
<proteinExistence type="inferred from homology"/>
<dbReference type="Proteomes" id="UP000199305">
    <property type="component" value="Unassembled WGS sequence"/>
</dbReference>
<name>A0A1G8UU92_9GAMM</name>
<evidence type="ECO:0000256" key="3">
    <source>
        <dbReference type="ARBA" id="ARBA00018679"/>
    </source>
</evidence>
<comment type="catalytic activity">
    <reaction evidence="8">
        <text>O-phospho-L-homoserine + H2O = L-threonine + phosphate</text>
        <dbReference type="Rhea" id="RHEA:10840"/>
        <dbReference type="ChEBI" id="CHEBI:15377"/>
        <dbReference type="ChEBI" id="CHEBI:43474"/>
        <dbReference type="ChEBI" id="CHEBI:57590"/>
        <dbReference type="ChEBI" id="CHEBI:57926"/>
        <dbReference type="EC" id="4.2.3.1"/>
    </reaction>
</comment>
<dbReference type="InterPro" id="IPR000634">
    <property type="entry name" value="Ser/Thr_deHydtase_PyrdxlP-BS"/>
</dbReference>
<dbReference type="SUPFAM" id="SSF53686">
    <property type="entry name" value="Tryptophan synthase beta subunit-like PLP-dependent enzymes"/>
    <property type="match status" value="1"/>
</dbReference>
<dbReference type="PANTHER" id="PTHR42690">
    <property type="entry name" value="THREONINE SYNTHASE FAMILY MEMBER"/>
    <property type="match status" value="1"/>
</dbReference>
<dbReference type="UniPathway" id="UPA00050">
    <property type="reaction ID" value="UER00065"/>
</dbReference>
<evidence type="ECO:0000256" key="4">
    <source>
        <dbReference type="ARBA" id="ARBA00022605"/>
    </source>
</evidence>
<evidence type="ECO:0000256" key="10">
    <source>
        <dbReference type="PIRSR" id="PIRSR604450-51"/>
    </source>
</evidence>
<evidence type="ECO:0000256" key="6">
    <source>
        <dbReference type="ARBA" id="ARBA00023239"/>
    </source>
</evidence>
<comment type="pathway">
    <text evidence="7">Amino-acid biosynthesis.</text>
</comment>
<dbReference type="InterPro" id="IPR037158">
    <property type="entry name" value="Thr_synth_N_sf"/>
</dbReference>
<dbReference type="EMBL" id="FNFH01000001">
    <property type="protein sequence ID" value="SDJ57234.1"/>
    <property type="molecule type" value="Genomic_DNA"/>
</dbReference>
<dbReference type="Pfam" id="PF24857">
    <property type="entry name" value="THR4_C"/>
    <property type="match status" value="1"/>
</dbReference>
<dbReference type="NCBIfam" id="TIGR00260">
    <property type="entry name" value="thrC"/>
    <property type="match status" value="1"/>
</dbReference>
<feature type="modified residue" description="N6-(pyridoxal phosphate)lysine" evidence="10">
    <location>
        <position position="155"/>
    </location>
</feature>
<dbReference type="GO" id="GO:0009088">
    <property type="term" value="P:threonine biosynthetic process"/>
    <property type="evidence" value="ECO:0007669"/>
    <property type="project" value="UniProtKB-UniRule"/>
</dbReference>
<dbReference type="InterPro" id="IPR051166">
    <property type="entry name" value="Threonine_Synthase"/>
</dbReference>
<dbReference type="CDD" id="cd01560">
    <property type="entry name" value="Thr-synth_2"/>
    <property type="match status" value="1"/>
</dbReference>
<evidence type="ECO:0000256" key="8">
    <source>
        <dbReference type="ARBA" id="ARBA00049144"/>
    </source>
</evidence>
<keyword evidence="13" id="KW-1185">Reference proteome</keyword>
<dbReference type="InterPro" id="IPR004450">
    <property type="entry name" value="Thr_synthase-like"/>
</dbReference>
<protein>
    <recommendedName>
        <fullName evidence="3 9">Threonine synthase</fullName>
        <ecNumber evidence="9">4.2.3.1</ecNumber>
    </recommendedName>
</protein>
<dbReference type="STRING" id="658219.SAMN05216212_0273"/>
<keyword evidence="4" id="KW-0028">Amino-acid biosynthesis</keyword>
<evidence type="ECO:0000313" key="13">
    <source>
        <dbReference type="Proteomes" id="UP000199305"/>
    </source>
</evidence>
<evidence type="ECO:0000256" key="9">
    <source>
        <dbReference type="NCBIfam" id="TIGR00260"/>
    </source>
</evidence>
<dbReference type="Pfam" id="PF14821">
    <property type="entry name" value="Thr_synth_N"/>
    <property type="match status" value="1"/>
</dbReference>
<evidence type="ECO:0000313" key="12">
    <source>
        <dbReference type="EMBL" id="SDJ57234.1"/>
    </source>
</evidence>
<sequence length="505" mass="55524">MAANPTGRAAGSHQANSLIGNCLPAGPPAPRLGNSPKSDIEIAVKFISTRGRAPSLSFADTVLTGLASDGGLYVPETLPQFSGDEIRAMAGLDYRELAFRIIQPFASGDVADDDLRGIIDRAYSNFRHPAVAPLVQSGPNEWVLELFQGPTLAFKDFALQFLGQLFDHLLKERNERVVVMGATSGDTGSAAIEGCRHCDNIDIFILHPHNRVSEVQRRQMTTVLSDNVFNIALEGNFDDCQNMVKASFADQSFLPDGRRLVAVNSINWARIMAQIVYYFYAALNLGAPDRTVNFSVPTGNFGDIFAGYLARKMGLPIDQLVIATNANDILHRCISDNDHSPRELVHSLSPSMDIMVSSNFERLLFDLYRRDGEAVASLLADRSAPMQLDPDVLQRAREVFSSCRVDDARTVEVIREVFQSTGYLLDPHTAIGVEAARRTRHSAVQPMVCLATAHPAKFPEAVARALPTHKIELPPHMADLFERAERYKVLPNDLGRVHDFMATAL</sequence>
<gene>
    <name evidence="12" type="ORF">SAMN05216212_0273</name>
</gene>
<comment type="cofactor">
    <cofactor evidence="1 10">
        <name>pyridoxal 5'-phosphate</name>
        <dbReference type="ChEBI" id="CHEBI:597326"/>
    </cofactor>
</comment>
<dbReference type="GO" id="GO:0004795">
    <property type="term" value="F:threonine synthase activity"/>
    <property type="evidence" value="ECO:0007669"/>
    <property type="project" value="UniProtKB-UniRule"/>
</dbReference>
<dbReference type="EC" id="4.2.3.1" evidence="9"/>
<evidence type="ECO:0000256" key="5">
    <source>
        <dbReference type="ARBA" id="ARBA00022898"/>
    </source>
</evidence>